<dbReference type="AlphaFoldDB" id="S7ZCC1"/>
<dbReference type="Proteomes" id="UP000019376">
    <property type="component" value="Unassembled WGS sequence"/>
</dbReference>
<accession>S7ZCC1</accession>
<sequence>MPQAAHKNIAWQIQLLIKGKLSAKWLLFSSRTGTLSPNTRIDNVSLQSNGPWGTSDRSVLTVGVQVGNSESEAELLLDTRNWLEDGTRLFKVCVTVKI</sequence>
<dbReference type="OrthoDB" id="76567at2759"/>
<organism evidence="1 2">
    <name type="scientific">Penicillium oxalicum (strain 114-2 / CGMCC 5302)</name>
    <name type="common">Penicillium decumbens</name>
    <dbReference type="NCBI Taxonomy" id="933388"/>
    <lineage>
        <taxon>Eukaryota</taxon>
        <taxon>Fungi</taxon>
        <taxon>Dikarya</taxon>
        <taxon>Ascomycota</taxon>
        <taxon>Pezizomycotina</taxon>
        <taxon>Eurotiomycetes</taxon>
        <taxon>Eurotiomycetidae</taxon>
        <taxon>Eurotiales</taxon>
        <taxon>Aspergillaceae</taxon>
        <taxon>Penicillium</taxon>
    </lineage>
</organism>
<protein>
    <submittedName>
        <fullName evidence="1">Uncharacterized protein</fullName>
    </submittedName>
</protein>
<reference evidence="1 2" key="1">
    <citation type="journal article" date="2013" name="PLoS ONE">
        <title>Genomic and secretomic analyses reveal unique features of the lignocellulolytic enzyme system of Penicillium decumbens.</title>
        <authorList>
            <person name="Liu G."/>
            <person name="Zhang L."/>
            <person name="Wei X."/>
            <person name="Zou G."/>
            <person name="Qin Y."/>
            <person name="Ma L."/>
            <person name="Li J."/>
            <person name="Zheng H."/>
            <person name="Wang S."/>
            <person name="Wang C."/>
            <person name="Xun L."/>
            <person name="Zhao G.-P."/>
            <person name="Zhou Z."/>
            <person name="Qu Y."/>
        </authorList>
    </citation>
    <scope>NUCLEOTIDE SEQUENCE [LARGE SCALE GENOMIC DNA]</scope>
    <source>
        <strain evidence="2">114-2 / CGMCC 5302</strain>
    </source>
</reference>
<keyword evidence="2" id="KW-1185">Reference proteome</keyword>
<evidence type="ECO:0000313" key="1">
    <source>
        <dbReference type="EMBL" id="EPS26331.1"/>
    </source>
</evidence>
<proteinExistence type="predicted"/>
<gene>
    <name evidence="1" type="ORF">PDE_01267</name>
</gene>
<dbReference type="EMBL" id="KB644409">
    <property type="protein sequence ID" value="EPS26331.1"/>
    <property type="molecule type" value="Genomic_DNA"/>
</dbReference>
<name>S7ZCC1_PENO1</name>
<evidence type="ECO:0000313" key="2">
    <source>
        <dbReference type="Proteomes" id="UP000019376"/>
    </source>
</evidence>
<dbReference type="HOGENOM" id="CLU_2334304_0_0_1"/>